<keyword evidence="5" id="KW-1278">Translocase</keyword>
<dbReference type="InterPro" id="IPR003439">
    <property type="entry name" value="ABC_transporter-like_ATP-bd"/>
</dbReference>
<evidence type="ECO:0000313" key="7">
    <source>
        <dbReference type="EMBL" id="NBD27565.1"/>
    </source>
</evidence>
<keyword evidence="8" id="KW-1185">Reference proteome</keyword>
<evidence type="ECO:0000256" key="3">
    <source>
        <dbReference type="ARBA" id="ARBA00022741"/>
    </source>
</evidence>
<dbReference type="PANTHER" id="PTHR46743">
    <property type="entry name" value="TEICHOIC ACIDS EXPORT ATP-BINDING PROTEIN TAGH"/>
    <property type="match status" value="1"/>
</dbReference>
<feature type="domain" description="ABC transporter" evidence="6">
    <location>
        <begin position="25"/>
        <end position="245"/>
    </location>
</feature>
<name>A0ABW9XY74_9BACL</name>
<dbReference type="Gene3D" id="3.40.50.300">
    <property type="entry name" value="P-loop containing nucleotide triphosphate hydrolases"/>
    <property type="match status" value="1"/>
</dbReference>
<dbReference type="InterPro" id="IPR027417">
    <property type="entry name" value="P-loop_NTPase"/>
</dbReference>
<dbReference type="InterPro" id="IPR015860">
    <property type="entry name" value="ABC_transpr_TagH-like"/>
</dbReference>
<organism evidence="7 8">
    <name type="scientific">Paenibacillus glycinis</name>
    <dbReference type="NCBI Taxonomy" id="2697035"/>
    <lineage>
        <taxon>Bacteria</taxon>
        <taxon>Bacillati</taxon>
        <taxon>Bacillota</taxon>
        <taxon>Bacilli</taxon>
        <taxon>Bacillales</taxon>
        <taxon>Paenibacillaceae</taxon>
        <taxon>Paenibacillus</taxon>
    </lineage>
</organism>
<comment type="similarity">
    <text evidence="1">Belongs to the ABC transporter superfamily.</text>
</comment>
<evidence type="ECO:0000256" key="4">
    <source>
        <dbReference type="ARBA" id="ARBA00022840"/>
    </source>
</evidence>
<reference evidence="7 8" key="1">
    <citation type="submission" date="2020-01" db="EMBL/GenBank/DDBJ databases">
        <title>Paenibacillus soybeanensis sp. nov. isolated from the nodules of soybean (Glycine max(L.) Merr).</title>
        <authorList>
            <person name="Wang H."/>
        </authorList>
    </citation>
    <scope>NUCLEOTIDE SEQUENCE [LARGE SCALE GENOMIC DNA]</scope>
    <source>
        <strain evidence="7 8">T1</strain>
    </source>
</reference>
<gene>
    <name evidence="7" type="ORF">GT019_27140</name>
</gene>
<sequence>MSDIAIQVSNVTMKYRIASEKLDSLKNYFIKKIRKEIQYEEFHALKEVGFSVNKGDVFGIIGLNGAGKSTLLKIIAGVLKPTQGKVVTKGAIAPLIELGAGFNGELSGVENIYLNGLLMGYSKKFVKDKLEEIISFSELDKFIHTPLKNYSSGMKARLGFSIATVIQPEILIVDEVLSVGDFKFKEKSEKKIKSMIEDEGTTVLFVSHSLSQVERICKNALWLEHGCVKKIGKVEEIISEFKNNA</sequence>
<comment type="caution">
    <text evidence="7">The sequence shown here is derived from an EMBL/GenBank/DDBJ whole genome shotgun (WGS) entry which is preliminary data.</text>
</comment>
<evidence type="ECO:0000256" key="1">
    <source>
        <dbReference type="ARBA" id="ARBA00005417"/>
    </source>
</evidence>
<keyword evidence="2" id="KW-0813">Transport</keyword>
<dbReference type="CDD" id="cd03220">
    <property type="entry name" value="ABC_KpsT_Wzt"/>
    <property type="match status" value="1"/>
</dbReference>
<dbReference type="InterPro" id="IPR017871">
    <property type="entry name" value="ABC_transporter-like_CS"/>
</dbReference>
<keyword evidence="4 7" id="KW-0067">ATP-binding</keyword>
<dbReference type="EMBL" id="JAAAMV010000028">
    <property type="protein sequence ID" value="NBD27565.1"/>
    <property type="molecule type" value="Genomic_DNA"/>
</dbReference>
<dbReference type="RefSeq" id="WP_161746582.1">
    <property type="nucleotide sequence ID" value="NZ_JAAAMV010000028.1"/>
</dbReference>
<keyword evidence="3" id="KW-0547">Nucleotide-binding</keyword>
<dbReference type="InterPro" id="IPR050683">
    <property type="entry name" value="Bact_Polysacc_Export_ATP-bd"/>
</dbReference>
<dbReference type="InterPro" id="IPR003593">
    <property type="entry name" value="AAA+_ATPase"/>
</dbReference>
<evidence type="ECO:0000313" key="8">
    <source>
        <dbReference type="Proteomes" id="UP000665561"/>
    </source>
</evidence>
<evidence type="ECO:0000256" key="2">
    <source>
        <dbReference type="ARBA" id="ARBA00022448"/>
    </source>
</evidence>
<dbReference type="PROSITE" id="PS00211">
    <property type="entry name" value="ABC_TRANSPORTER_1"/>
    <property type="match status" value="1"/>
</dbReference>
<proteinExistence type="inferred from homology"/>
<dbReference type="SUPFAM" id="SSF52540">
    <property type="entry name" value="P-loop containing nucleoside triphosphate hydrolases"/>
    <property type="match status" value="1"/>
</dbReference>
<dbReference type="Proteomes" id="UP000665561">
    <property type="component" value="Unassembled WGS sequence"/>
</dbReference>
<evidence type="ECO:0000256" key="5">
    <source>
        <dbReference type="ARBA" id="ARBA00022967"/>
    </source>
</evidence>
<dbReference type="SMART" id="SM00382">
    <property type="entry name" value="AAA"/>
    <property type="match status" value="1"/>
</dbReference>
<protein>
    <submittedName>
        <fullName evidence="7">ATP-binding cassette domain-containing protein</fullName>
    </submittedName>
</protein>
<dbReference type="PANTHER" id="PTHR46743:SF2">
    <property type="entry name" value="TEICHOIC ACIDS EXPORT ATP-BINDING PROTEIN TAGH"/>
    <property type="match status" value="1"/>
</dbReference>
<dbReference type="PROSITE" id="PS50893">
    <property type="entry name" value="ABC_TRANSPORTER_2"/>
    <property type="match status" value="1"/>
</dbReference>
<dbReference type="Pfam" id="PF00005">
    <property type="entry name" value="ABC_tran"/>
    <property type="match status" value="1"/>
</dbReference>
<accession>A0ABW9XY74</accession>
<evidence type="ECO:0000259" key="6">
    <source>
        <dbReference type="PROSITE" id="PS50893"/>
    </source>
</evidence>
<dbReference type="GO" id="GO:0005524">
    <property type="term" value="F:ATP binding"/>
    <property type="evidence" value="ECO:0007669"/>
    <property type="project" value="UniProtKB-KW"/>
</dbReference>